<dbReference type="InterPro" id="IPR015943">
    <property type="entry name" value="WD40/YVTN_repeat-like_dom_sf"/>
</dbReference>
<dbReference type="RefSeq" id="XP_003678650.1">
    <property type="nucleotide sequence ID" value="XM_003678602.1"/>
</dbReference>
<evidence type="ECO:0000313" key="8">
    <source>
        <dbReference type="Proteomes" id="UP000005627"/>
    </source>
</evidence>
<keyword evidence="2" id="KW-0508">mRNA splicing</keyword>
<dbReference type="SUPFAM" id="SSF50978">
    <property type="entry name" value="WD40 repeat-like"/>
    <property type="match status" value="1"/>
</dbReference>
<keyword evidence="8" id="KW-1185">Reference proteome</keyword>
<evidence type="ECO:0000256" key="6">
    <source>
        <dbReference type="ARBA" id="ARBA00040352"/>
    </source>
</evidence>
<dbReference type="Gene3D" id="2.130.10.10">
    <property type="entry name" value="YVTN repeat-like/Quinoprotein amine dehydrogenase"/>
    <property type="match status" value="1"/>
</dbReference>
<dbReference type="InterPro" id="IPR051150">
    <property type="entry name" value="SWT21/TCAB1_mRNA_Telomere"/>
</dbReference>
<organism evidence="7 8">
    <name type="scientific">Torulaspora delbrueckii</name>
    <name type="common">Yeast</name>
    <name type="synonym">Candida colliculosa</name>
    <dbReference type="NCBI Taxonomy" id="4950"/>
    <lineage>
        <taxon>Eukaryota</taxon>
        <taxon>Fungi</taxon>
        <taxon>Dikarya</taxon>
        <taxon>Ascomycota</taxon>
        <taxon>Saccharomycotina</taxon>
        <taxon>Saccharomycetes</taxon>
        <taxon>Saccharomycetales</taxon>
        <taxon>Saccharomycetaceae</taxon>
        <taxon>Torulaspora</taxon>
    </lineage>
</organism>
<comment type="subunit">
    <text evidence="5">Associates with snRNPs.</text>
</comment>
<reference evidence="7 8" key="1">
    <citation type="journal article" date="2011" name="Proc. Natl. Acad. Sci. U.S.A.">
        <title>Evolutionary erosion of yeast sex chromosomes by mating-type switching accidents.</title>
        <authorList>
            <person name="Gordon J.L."/>
            <person name="Armisen D."/>
            <person name="Proux-Wera E."/>
            <person name="Oheigeartaigh S.S."/>
            <person name="Byrne K.P."/>
            <person name="Wolfe K.H."/>
        </authorList>
    </citation>
    <scope>NUCLEOTIDE SEQUENCE [LARGE SCALE GENOMIC DNA]</scope>
    <source>
        <strain evidence="8">ATCC 10662 / CBS 1146 / NBRC 0425 / NCYC 2629 / NRRL Y-866</strain>
    </source>
</reference>
<dbReference type="Proteomes" id="UP000005627">
    <property type="component" value="Chromosome 1"/>
</dbReference>
<dbReference type="EMBL" id="HE616742">
    <property type="protein sequence ID" value="CCE89439.1"/>
    <property type="molecule type" value="Genomic_DNA"/>
</dbReference>
<evidence type="ECO:0000256" key="3">
    <source>
        <dbReference type="ARBA" id="ARBA00037270"/>
    </source>
</evidence>
<evidence type="ECO:0000256" key="4">
    <source>
        <dbReference type="ARBA" id="ARBA00038156"/>
    </source>
</evidence>
<evidence type="ECO:0000256" key="5">
    <source>
        <dbReference type="ARBA" id="ARBA00038575"/>
    </source>
</evidence>
<dbReference type="InterPro" id="IPR036322">
    <property type="entry name" value="WD40_repeat_dom_sf"/>
</dbReference>
<comment type="function">
    <text evidence="3">Involved in mRNA splicing. Helps to stabilize the U1 snRNP-5' splice site interaction.</text>
</comment>
<dbReference type="GO" id="GO:0000398">
    <property type="term" value="P:mRNA splicing, via spliceosome"/>
    <property type="evidence" value="ECO:0007669"/>
    <property type="project" value="EnsemblFungi"/>
</dbReference>
<dbReference type="PANTHER" id="PTHR13211:SF0">
    <property type="entry name" value="TELOMERASE CAJAL BODY PROTEIN 1"/>
    <property type="match status" value="1"/>
</dbReference>
<evidence type="ECO:0000256" key="1">
    <source>
        <dbReference type="ARBA" id="ARBA00022664"/>
    </source>
</evidence>
<proteinExistence type="inferred from homology"/>
<sequence>MSGYSESEFQVKANTIGTFNCWNLRECWANEDEAWARMVGRDESNGYPFPMLRQSIYLEDETRNLHKPIICQDMSWSHDGTSFVTVHDDYGIRQYLVPDTEIAEGSVKELIPFTRSFKNQSVVSSRLHPGYSLFNESDASNLILLAMRGVPLQLCPLQIDSGDLQASRSFDVSNFTNGTYHVPHAIDFHGNSHFLAGFERNRICLYDINRSSPLWVSQSTKKECGLSVHRAIVSCFDKQANAFLPEHSTRVCGTYRNELHMIDIRTSKNQFLHKLKSGRGIIQILKSENGHYLYTLKRNSNLIDILDMRQPSKKLNTLKLPFNMGAQKFKASLTAANGLTIGTDYGSVINWPRDLVEFGGNDRTFVENSLTQKLGADTFGWESDLPYGNSRINLIEESPVEPGLFLVSYSPDKFAEPSTSIQSGLGLVYHPTA</sequence>
<dbReference type="OrthoDB" id="239865at2759"/>
<dbReference type="PANTHER" id="PTHR13211">
    <property type="entry name" value="TELOMERASE CAJAL BODY PROTEIN 1"/>
    <property type="match status" value="1"/>
</dbReference>
<dbReference type="FunCoup" id="G8ZLE5">
    <property type="interactions" value="37"/>
</dbReference>
<name>G8ZLE5_TORDE</name>
<dbReference type="AlphaFoldDB" id="G8ZLE5"/>
<dbReference type="HOGENOM" id="CLU_662333_0_0_1"/>
<dbReference type="STRING" id="1076872.G8ZLE5"/>
<dbReference type="eggNOG" id="ENOG502QVPI">
    <property type="taxonomic scope" value="Eukaryota"/>
</dbReference>
<protein>
    <recommendedName>
        <fullName evidence="6">Protein SWT21</fullName>
    </recommendedName>
</protein>
<gene>
    <name evidence="7" type="primary">TDEL0A01070</name>
    <name evidence="7" type="ORF">TDEL_0A01070</name>
</gene>
<accession>G8ZLE5</accession>
<dbReference type="InParanoid" id="G8ZLE5"/>
<dbReference type="GeneID" id="11503115"/>
<evidence type="ECO:0000256" key="2">
    <source>
        <dbReference type="ARBA" id="ARBA00023187"/>
    </source>
</evidence>
<comment type="similarity">
    <text evidence="4">Belongs to the SWT21 family.</text>
</comment>
<evidence type="ECO:0000313" key="7">
    <source>
        <dbReference type="EMBL" id="CCE89439.1"/>
    </source>
</evidence>
<keyword evidence="1" id="KW-0507">mRNA processing</keyword>
<dbReference type="KEGG" id="tdl:TDEL_0A01070"/>
<dbReference type="GO" id="GO:0005634">
    <property type="term" value="C:nucleus"/>
    <property type="evidence" value="ECO:0007669"/>
    <property type="project" value="EnsemblFungi"/>
</dbReference>